<dbReference type="InterPro" id="IPR015943">
    <property type="entry name" value="WD40/YVTN_repeat-like_dom_sf"/>
</dbReference>
<dbReference type="Gene3D" id="2.130.10.10">
    <property type="entry name" value="YVTN repeat-like/Quinoprotein amine dehydrogenase"/>
    <property type="match status" value="1"/>
</dbReference>
<evidence type="ECO:0000256" key="1">
    <source>
        <dbReference type="SAM" id="Phobius"/>
    </source>
</evidence>
<protein>
    <submittedName>
        <fullName evidence="2">Triple tyrosine motif-containing protein</fullName>
    </submittedName>
</protein>
<dbReference type="InterPro" id="IPR013783">
    <property type="entry name" value="Ig-like_fold"/>
</dbReference>
<feature type="transmembrane region" description="Helical" evidence="1">
    <location>
        <begin position="723"/>
        <end position="745"/>
    </location>
</feature>
<keyword evidence="1" id="KW-1133">Transmembrane helix</keyword>
<dbReference type="SUPFAM" id="SSF46894">
    <property type="entry name" value="C-terminal effector domain of the bipartite response regulators"/>
    <property type="match status" value="1"/>
</dbReference>
<sequence>MPVFAFAQLQEQLGAPKIIHYDRSDYNAYNQNWAIAQDEQGIMYFANSKGLLLYNGNQWQISELPLGQVVRTVAIDPEGRIYTGGYAEIGYWEKSLYGKLKYHSYADSVHNRAFKQEEIWHVITVGNGEIYFQSLSTIYHLKNNAVEVVSSQHPFENIKLVNGVVYAMSTDGLFEIRNNKLSLVPGSTSISKEGIDDMVPYALNQLLLCSSTSKLFIYDNKTFKPFASEAQSFLTGNPVLNILRIAENRFAFSTLQNGVIVTDGFGKIIYHFSKNTGLASNSALALLTDKKGNLWVGLDGGVSQVLLQSPFLHHKDGEGKFGVVNSAAFYREKLYLATANGLFYLNSPESKVYEKLKQFAGPVQSVETIDDHLFLSTTTGTYTIYNDVVSKISNVIIGWCIRPIPGKPDYVIEGSYNGLTIYHKAANGKWQLHATIPLRQWLPSKDVVVDDQGIVWVKHLYYGIFKIKLSNDLKSTVSVQVLGKHSGLPASGKLNLFRYKNTIRITGTKGIFYEDTPGHFKPDIQLKQKLGDYFFAKRIIADYDPEWWIINDDNSISHLKWIPDGKPDIKRFGQRNFYLLNDFEHIRKLRSLYLFCTEDGFSMYNSQQPVSFTDVSAPIINEVNVLNGGNPVPVAQVKASGEIIQLPYRLNNLSISWGMPEYDSRKMYSYRVNGMPGYEEWSRWSAAYQKQFDNMPAGRYTFQVRSDISDKITSLSFVILSPWYFTLWAKILYILILAGLLYLLYRAHRRRLVQQRLRLEAHTEQLVQQQRKDNQHELMTAQQQKLTQEVLLKSEHLANSSINLIEKKAVLNKIKKALADIKDEAGPGFPVNKYNRLIKMINNHTGNDNDLKLFEESFDQIHDEFFKKLLKEYPDLAPPDLKLAAYLKMNLTTKEIAPLLNITLRGVEVKRYRLRKRLKLSSDQNLIEFMMNI</sequence>
<proteinExistence type="predicted"/>
<accession>A0ABP8FX23</accession>
<dbReference type="Pfam" id="PF07494">
    <property type="entry name" value="Reg_prop"/>
    <property type="match status" value="1"/>
</dbReference>
<keyword evidence="1" id="KW-0812">Transmembrane</keyword>
<comment type="caution">
    <text evidence="2">The sequence shown here is derived from an EMBL/GenBank/DDBJ whole genome shotgun (WGS) entry which is preliminary data.</text>
</comment>
<gene>
    <name evidence="2" type="ORF">GCM10023149_08250</name>
</gene>
<evidence type="ECO:0000313" key="2">
    <source>
        <dbReference type="EMBL" id="GAA4312761.1"/>
    </source>
</evidence>
<keyword evidence="1" id="KW-0472">Membrane</keyword>
<dbReference type="Gene3D" id="2.60.40.10">
    <property type="entry name" value="Immunoglobulins"/>
    <property type="match status" value="1"/>
</dbReference>
<keyword evidence="3" id="KW-1185">Reference proteome</keyword>
<dbReference type="InterPro" id="IPR011110">
    <property type="entry name" value="Reg_prop"/>
</dbReference>
<name>A0ABP8FX23_9SPHI</name>
<organism evidence="2 3">
    <name type="scientific">Mucilaginibacter gynuensis</name>
    <dbReference type="NCBI Taxonomy" id="1302236"/>
    <lineage>
        <taxon>Bacteria</taxon>
        <taxon>Pseudomonadati</taxon>
        <taxon>Bacteroidota</taxon>
        <taxon>Sphingobacteriia</taxon>
        <taxon>Sphingobacteriales</taxon>
        <taxon>Sphingobacteriaceae</taxon>
        <taxon>Mucilaginibacter</taxon>
    </lineage>
</organism>
<dbReference type="InterPro" id="IPR016032">
    <property type="entry name" value="Sig_transdc_resp-reg_C-effctor"/>
</dbReference>
<dbReference type="EMBL" id="BAABFT010000002">
    <property type="protein sequence ID" value="GAA4312761.1"/>
    <property type="molecule type" value="Genomic_DNA"/>
</dbReference>
<reference evidence="3" key="1">
    <citation type="journal article" date="2019" name="Int. J. Syst. Evol. Microbiol.">
        <title>The Global Catalogue of Microorganisms (GCM) 10K type strain sequencing project: providing services to taxonomists for standard genome sequencing and annotation.</title>
        <authorList>
            <consortium name="The Broad Institute Genomics Platform"/>
            <consortium name="The Broad Institute Genome Sequencing Center for Infectious Disease"/>
            <person name="Wu L."/>
            <person name="Ma J."/>
        </authorList>
    </citation>
    <scope>NUCLEOTIDE SEQUENCE [LARGE SCALE GENOMIC DNA]</scope>
    <source>
        <strain evidence="3">JCM 17705</strain>
    </source>
</reference>
<dbReference type="Proteomes" id="UP001500582">
    <property type="component" value="Unassembled WGS sequence"/>
</dbReference>
<evidence type="ECO:0000313" key="3">
    <source>
        <dbReference type="Proteomes" id="UP001500582"/>
    </source>
</evidence>
<dbReference type="SUPFAM" id="SSF63829">
    <property type="entry name" value="Calcium-dependent phosphotriesterase"/>
    <property type="match status" value="1"/>
</dbReference>